<proteinExistence type="predicted"/>
<feature type="region of interest" description="Disordered" evidence="1">
    <location>
        <begin position="1"/>
        <end position="25"/>
    </location>
</feature>
<evidence type="ECO:0000313" key="2">
    <source>
        <dbReference type="EMBL" id="KXS13820.1"/>
    </source>
</evidence>
<organism evidence="2 3">
    <name type="scientific">Gonapodya prolifera (strain JEL478)</name>
    <name type="common">Monoblepharis prolifera</name>
    <dbReference type="NCBI Taxonomy" id="1344416"/>
    <lineage>
        <taxon>Eukaryota</taxon>
        <taxon>Fungi</taxon>
        <taxon>Fungi incertae sedis</taxon>
        <taxon>Chytridiomycota</taxon>
        <taxon>Chytridiomycota incertae sedis</taxon>
        <taxon>Monoblepharidomycetes</taxon>
        <taxon>Monoblepharidales</taxon>
        <taxon>Gonapodyaceae</taxon>
        <taxon>Gonapodya</taxon>
    </lineage>
</organism>
<evidence type="ECO:0000256" key="1">
    <source>
        <dbReference type="SAM" id="MobiDB-lite"/>
    </source>
</evidence>
<dbReference type="InterPro" id="IPR059179">
    <property type="entry name" value="MLKL-like_MCAfunc"/>
</dbReference>
<name>A0A139AAP5_GONPJ</name>
<dbReference type="Gene3D" id="1.20.930.20">
    <property type="entry name" value="Adaptor protein Cbl, N-terminal domain"/>
    <property type="match status" value="1"/>
</dbReference>
<dbReference type="InterPro" id="IPR036537">
    <property type="entry name" value="Adaptor_Cbl_N_dom_sf"/>
</dbReference>
<accession>A0A139AAP5</accession>
<dbReference type="AlphaFoldDB" id="A0A139AAP5"/>
<evidence type="ECO:0000313" key="3">
    <source>
        <dbReference type="Proteomes" id="UP000070544"/>
    </source>
</evidence>
<dbReference type="CDD" id="cd21037">
    <property type="entry name" value="MLKL_NTD"/>
    <property type="match status" value="1"/>
</dbReference>
<protein>
    <submittedName>
        <fullName evidence="2">Uncharacterized protein</fullName>
    </submittedName>
</protein>
<keyword evidence="3" id="KW-1185">Reference proteome</keyword>
<dbReference type="Proteomes" id="UP000070544">
    <property type="component" value="Unassembled WGS sequence"/>
</dbReference>
<dbReference type="OrthoDB" id="10354641at2759"/>
<sequence length="161" mass="17631">MATETSAPDLTSNSSGSPTTVMSKMGNKMGVKLPEGVSMPGLDKATEAVNKFRDAASGAKENKEMANRMADRCGFLAQIMKDALQGLAGEKMSGVIRTRVDVFVNLLDEIVKFLDEAKSKPKWSRMFNHAKVHDTMCEYEAQIDRFCRDLTLAVMMSSLGN</sequence>
<dbReference type="EMBL" id="KQ965773">
    <property type="protein sequence ID" value="KXS13820.1"/>
    <property type="molecule type" value="Genomic_DNA"/>
</dbReference>
<reference evidence="2 3" key="1">
    <citation type="journal article" date="2015" name="Genome Biol. Evol.">
        <title>Phylogenomic analyses indicate that early fungi evolved digesting cell walls of algal ancestors of land plants.</title>
        <authorList>
            <person name="Chang Y."/>
            <person name="Wang S."/>
            <person name="Sekimoto S."/>
            <person name="Aerts A.L."/>
            <person name="Choi C."/>
            <person name="Clum A."/>
            <person name="LaButti K.M."/>
            <person name="Lindquist E.A."/>
            <person name="Yee Ngan C."/>
            <person name="Ohm R.A."/>
            <person name="Salamov A.A."/>
            <person name="Grigoriev I.V."/>
            <person name="Spatafora J.W."/>
            <person name="Berbee M.L."/>
        </authorList>
    </citation>
    <scope>NUCLEOTIDE SEQUENCE [LARGE SCALE GENOMIC DNA]</scope>
    <source>
        <strain evidence="2 3">JEL478</strain>
    </source>
</reference>
<dbReference type="GO" id="GO:0007166">
    <property type="term" value="P:cell surface receptor signaling pathway"/>
    <property type="evidence" value="ECO:0007669"/>
    <property type="project" value="InterPro"/>
</dbReference>
<feature type="compositionally biased region" description="Polar residues" evidence="1">
    <location>
        <begin position="1"/>
        <end position="22"/>
    </location>
</feature>
<gene>
    <name evidence="2" type="ORF">M427DRAFT_45340</name>
</gene>